<dbReference type="EMBL" id="ASRX01000010">
    <property type="protein sequence ID" value="EYF07501.1"/>
    <property type="molecule type" value="Genomic_DNA"/>
</dbReference>
<comment type="cofactor">
    <cofactor evidence="1 6">
        <name>Zn(2+)</name>
        <dbReference type="ChEBI" id="CHEBI:29105"/>
    </cofactor>
</comment>
<evidence type="ECO:0000313" key="9">
    <source>
        <dbReference type="Proteomes" id="UP000019678"/>
    </source>
</evidence>
<keyword evidence="5" id="KW-0560">Oxidoreductase</keyword>
<proteinExistence type="inferred from homology"/>
<evidence type="ECO:0000256" key="4">
    <source>
        <dbReference type="ARBA" id="ARBA00022833"/>
    </source>
</evidence>
<keyword evidence="9" id="KW-1185">Reference proteome</keyword>
<dbReference type="CDD" id="cd08278">
    <property type="entry name" value="benzyl_alcohol_DH"/>
    <property type="match status" value="1"/>
</dbReference>
<dbReference type="InterPro" id="IPR013154">
    <property type="entry name" value="ADH-like_N"/>
</dbReference>
<dbReference type="eggNOG" id="COG1062">
    <property type="taxonomic scope" value="Bacteria"/>
</dbReference>
<evidence type="ECO:0000256" key="2">
    <source>
        <dbReference type="ARBA" id="ARBA00008072"/>
    </source>
</evidence>
<dbReference type="GO" id="GO:0008270">
    <property type="term" value="F:zinc ion binding"/>
    <property type="evidence" value="ECO:0007669"/>
    <property type="project" value="InterPro"/>
</dbReference>
<dbReference type="Gene3D" id="3.40.50.720">
    <property type="entry name" value="NAD(P)-binding Rossmann-like Domain"/>
    <property type="match status" value="1"/>
</dbReference>
<comment type="caution">
    <text evidence="8">The sequence shown here is derived from an EMBL/GenBank/DDBJ whole genome shotgun (WGS) entry which is preliminary data.</text>
</comment>
<dbReference type="InterPro" id="IPR011032">
    <property type="entry name" value="GroES-like_sf"/>
</dbReference>
<evidence type="ECO:0000256" key="3">
    <source>
        <dbReference type="ARBA" id="ARBA00022723"/>
    </source>
</evidence>
<dbReference type="InterPro" id="IPR013149">
    <property type="entry name" value="ADH-like_C"/>
</dbReference>
<dbReference type="PROSITE" id="PS00059">
    <property type="entry name" value="ADH_ZINC"/>
    <property type="match status" value="1"/>
</dbReference>
<reference evidence="8 9" key="1">
    <citation type="submission" date="2013-05" db="EMBL/GenBank/DDBJ databases">
        <title>Genome assembly of Chondromyces apiculatus DSM 436.</title>
        <authorList>
            <person name="Sharma G."/>
            <person name="Khatri I."/>
            <person name="Kaur C."/>
            <person name="Mayilraj S."/>
            <person name="Subramanian S."/>
        </authorList>
    </citation>
    <scope>NUCLEOTIDE SEQUENCE [LARGE SCALE GENOMIC DNA]</scope>
    <source>
        <strain evidence="8 9">DSM 436</strain>
    </source>
</reference>
<keyword evidence="4 6" id="KW-0862">Zinc</keyword>
<dbReference type="RefSeq" id="WP_044237841.1">
    <property type="nucleotide sequence ID" value="NZ_ASRX01000010.1"/>
</dbReference>
<keyword evidence="3 6" id="KW-0479">Metal-binding</keyword>
<evidence type="ECO:0000259" key="7">
    <source>
        <dbReference type="SMART" id="SM00829"/>
    </source>
</evidence>
<dbReference type="AlphaFoldDB" id="A0A017TFX9"/>
<dbReference type="PANTHER" id="PTHR43350">
    <property type="entry name" value="NAD-DEPENDENT ALCOHOL DEHYDROGENASE"/>
    <property type="match status" value="1"/>
</dbReference>
<dbReference type="Pfam" id="PF08240">
    <property type="entry name" value="ADH_N"/>
    <property type="match status" value="1"/>
</dbReference>
<dbReference type="InterPro" id="IPR020843">
    <property type="entry name" value="ER"/>
</dbReference>
<evidence type="ECO:0000256" key="1">
    <source>
        <dbReference type="ARBA" id="ARBA00001947"/>
    </source>
</evidence>
<dbReference type="GO" id="GO:0016616">
    <property type="term" value="F:oxidoreductase activity, acting on the CH-OH group of donors, NAD or NADP as acceptor"/>
    <property type="evidence" value="ECO:0007669"/>
    <property type="project" value="UniProtKB-ARBA"/>
</dbReference>
<name>A0A017TFX9_9BACT</name>
<gene>
    <name evidence="8" type="ORF">CAP_0254</name>
</gene>
<dbReference type="SMART" id="SM00829">
    <property type="entry name" value="PKS_ER"/>
    <property type="match status" value="1"/>
</dbReference>
<dbReference type="PANTHER" id="PTHR43350:SF21">
    <property type="entry name" value="S-NITROSOMYCOTHIOL REDUCTASE MSCR"/>
    <property type="match status" value="1"/>
</dbReference>
<evidence type="ECO:0000256" key="5">
    <source>
        <dbReference type="ARBA" id="ARBA00023002"/>
    </source>
</evidence>
<protein>
    <submittedName>
        <fullName evidence="8">Alcohol dehydrogenase, zinc-binding protein</fullName>
    </submittedName>
</protein>
<dbReference type="Pfam" id="PF00107">
    <property type="entry name" value="ADH_zinc_N"/>
    <property type="match status" value="1"/>
</dbReference>
<evidence type="ECO:0000313" key="8">
    <source>
        <dbReference type="EMBL" id="EYF07501.1"/>
    </source>
</evidence>
<comment type="similarity">
    <text evidence="2 6">Belongs to the zinc-containing alcohol dehydrogenase family.</text>
</comment>
<dbReference type="Gene3D" id="3.90.180.10">
    <property type="entry name" value="Medium-chain alcohol dehydrogenases, catalytic domain"/>
    <property type="match status" value="1"/>
</dbReference>
<dbReference type="FunFam" id="3.40.50.720:FF:000003">
    <property type="entry name" value="S-(hydroxymethyl)glutathione dehydrogenase"/>
    <property type="match status" value="1"/>
</dbReference>
<organism evidence="8 9">
    <name type="scientific">Chondromyces apiculatus DSM 436</name>
    <dbReference type="NCBI Taxonomy" id="1192034"/>
    <lineage>
        <taxon>Bacteria</taxon>
        <taxon>Pseudomonadati</taxon>
        <taxon>Myxococcota</taxon>
        <taxon>Polyangia</taxon>
        <taxon>Polyangiales</taxon>
        <taxon>Polyangiaceae</taxon>
        <taxon>Chondromyces</taxon>
    </lineage>
</organism>
<sequence length="365" mass="37960">MEIRAAIARAREPFTVETCELAPPAAGEVLVKVEACGICHTDLTAKDKGMGTPLPAVLGHEGVGRIQALGEGVRGFEMGERVVMSFGACGQCPSCIEGGPAYCQHALDFNLFGRRVDGTSPISLGGASITGHYFGQSSFATHAVAASANLVRLGEDLPVALMASLACGVQTGMGSILNVLDAGPEDTLAILGCGTVGLAAVMAARIAACRRVIAVDLNDSRLELAATLGATDVVNSAREDVGSALGKLGGLTLAFDNTGVPSVIEAAYGALRPRGQIALAGVAAREARIQLDPNRLMATGRVLRGTVEGDATPRVFIPRMVEWYRSGKLPLHKLVTTYPFERINEAVSDMLSGRVVKPVLLMPSL</sequence>
<feature type="domain" description="Enoyl reductase (ER)" evidence="7">
    <location>
        <begin position="9"/>
        <end position="360"/>
    </location>
</feature>
<evidence type="ECO:0000256" key="6">
    <source>
        <dbReference type="RuleBase" id="RU361277"/>
    </source>
</evidence>
<dbReference type="SUPFAM" id="SSF50129">
    <property type="entry name" value="GroES-like"/>
    <property type="match status" value="2"/>
</dbReference>
<dbReference type="InterPro" id="IPR002328">
    <property type="entry name" value="ADH_Zn_CS"/>
</dbReference>
<dbReference type="SUPFAM" id="SSF51735">
    <property type="entry name" value="NAD(P)-binding Rossmann-fold domains"/>
    <property type="match status" value="1"/>
</dbReference>
<dbReference type="InterPro" id="IPR036291">
    <property type="entry name" value="NAD(P)-bd_dom_sf"/>
</dbReference>
<accession>A0A017TFX9</accession>
<dbReference type="Proteomes" id="UP000019678">
    <property type="component" value="Unassembled WGS sequence"/>
</dbReference>
<dbReference type="STRING" id="1192034.CAP_0254"/>